<accession>A0A1G2DXE8</accession>
<sequence>MSLEIKKEGRETSQNLVRRFSRRMKQSGILLRARKARFKERPKSRQMKKRSALRREELKKEYEMLEKLGKVK</sequence>
<gene>
    <name evidence="1" type="ORF">A2V72_00975</name>
</gene>
<name>A0A1G2DXE8_9BACT</name>
<evidence type="ECO:0000313" key="2">
    <source>
        <dbReference type="Proteomes" id="UP000178893"/>
    </source>
</evidence>
<organism evidence="1 2">
    <name type="scientific">Candidatus Nealsonbacteria bacterium RBG_13_37_56</name>
    <dbReference type="NCBI Taxonomy" id="1801661"/>
    <lineage>
        <taxon>Bacteria</taxon>
        <taxon>Candidatus Nealsoniibacteriota</taxon>
    </lineage>
</organism>
<evidence type="ECO:0008006" key="3">
    <source>
        <dbReference type="Google" id="ProtNLM"/>
    </source>
</evidence>
<dbReference type="AlphaFoldDB" id="A0A1G2DXE8"/>
<evidence type="ECO:0000313" key="1">
    <source>
        <dbReference type="EMBL" id="OGZ18246.1"/>
    </source>
</evidence>
<comment type="caution">
    <text evidence="1">The sequence shown here is derived from an EMBL/GenBank/DDBJ whole genome shotgun (WGS) entry which is preliminary data.</text>
</comment>
<reference evidence="1 2" key="1">
    <citation type="journal article" date="2016" name="Nat. Commun.">
        <title>Thousands of microbial genomes shed light on interconnected biogeochemical processes in an aquifer system.</title>
        <authorList>
            <person name="Anantharaman K."/>
            <person name="Brown C.T."/>
            <person name="Hug L.A."/>
            <person name="Sharon I."/>
            <person name="Castelle C.J."/>
            <person name="Probst A.J."/>
            <person name="Thomas B.C."/>
            <person name="Singh A."/>
            <person name="Wilkins M.J."/>
            <person name="Karaoz U."/>
            <person name="Brodie E.L."/>
            <person name="Williams K.H."/>
            <person name="Hubbard S.S."/>
            <person name="Banfield J.F."/>
        </authorList>
    </citation>
    <scope>NUCLEOTIDE SEQUENCE [LARGE SCALE GENOMIC DNA]</scope>
</reference>
<dbReference type="Proteomes" id="UP000178893">
    <property type="component" value="Unassembled WGS sequence"/>
</dbReference>
<proteinExistence type="predicted"/>
<dbReference type="EMBL" id="MHLW01000008">
    <property type="protein sequence ID" value="OGZ18246.1"/>
    <property type="molecule type" value="Genomic_DNA"/>
</dbReference>
<protein>
    <recommendedName>
        <fullName evidence="3">30S ribosomal protein S21</fullName>
    </recommendedName>
</protein>